<dbReference type="AlphaFoldDB" id="A0AAV2AQV5"/>
<protein>
    <submittedName>
        <fullName evidence="1">Uncharacterized protein</fullName>
    </submittedName>
</protein>
<accession>A0AAV2AQV5</accession>
<dbReference type="EMBL" id="CAXIEN010000203">
    <property type="protein sequence ID" value="CAL1286438.1"/>
    <property type="molecule type" value="Genomic_DNA"/>
</dbReference>
<reference evidence="1 2" key="1">
    <citation type="submission" date="2024-04" db="EMBL/GenBank/DDBJ databases">
        <authorList>
            <person name="Rising A."/>
            <person name="Reimegard J."/>
            <person name="Sonavane S."/>
            <person name="Akerstrom W."/>
            <person name="Nylinder S."/>
            <person name="Hedman E."/>
            <person name="Kallberg Y."/>
        </authorList>
    </citation>
    <scope>NUCLEOTIDE SEQUENCE [LARGE SCALE GENOMIC DNA]</scope>
</reference>
<sequence length="44" mass="5217">MSSFNKKNRSCSHPSWLELIVLSRTLEGVLFEEKFKKNPHEQLQ</sequence>
<proteinExistence type="predicted"/>
<keyword evidence="2" id="KW-1185">Reference proteome</keyword>
<organism evidence="1 2">
    <name type="scientific">Larinioides sclopetarius</name>
    <dbReference type="NCBI Taxonomy" id="280406"/>
    <lineage>
        <taxon>Eukaryota</taxon>
        <taxon>Metazoa</taxon>
        <taxon>Ecdysozoa</taxon>
        <taxon>Arthropoda</taxon>
        <taxon>Chelicerata</taxon>
        <taxon>Arachnida</taxon>
        <taxon>Araneae</taxon>
        <taxon>Araneomorphae</taxon>
        <taxon>Entelegynae</taxon>
        <taxon>Araneoidea</taxon>
        <taxon>Araneidae</taxon>
        <taxon>Larinioides</taxon>
    </lineage>
</organism>
<comment type="caution">
    <text evidence="1">The sequence shown here is derived from an EMBL/GenBank/DDBJ whole genome shotgun (WGS) entry which is preliminary data.</text>
</comment>
<evidence type="ECO:0000313" key="1">
    <source>
        <dbReference type="EMBL" id="CAL1286438.1"/>
    </source>
</evidence>
<name>A0AAV2AQV5_9ARAC</name>
<evidence type="ECO:0000313" key="2">
    <source>
        <dbReference type="Proteomes" id="UP001497382"/>
    </source>
</evidence>
<dbReference type="Proteomes" id="UP001497382">
    <property type="component" value="Unassembled WGS sequence"/>
</dbReference>
<gene>
    <name evidence="1" type="ORF">LARSCL_LOCUS14246</name>
</gene>